<keyword evidence="3 6" id="KW-0285">Flavoprotein</keyword>
<dbReference type="InterPro" id="IPR052161">
    <property type="entry name" value="Mycobact_Acyl-CoA_DH"/>
</dbReference>
<evidence type="ECO:0000256" key="1">
    <source>
        <dbReference type="ARBA" id="ARBA00001974"/>
    </source>
</evidence>
<dbReference type="InterPro" id="IPR009075">
    <property type="entry name" value="AcylCo_DH/oxidase_C"/>
</dbReference>
<evidence type="ECO:0000259" key="9">
    <source>
        <dbReference type="Pfam" id="PF02771"/>
    </source>
</evidence>
<organism evidence="10 11">
    <name type="scientific">Sphingomonas colocasiae</name>
    <dbReference type="NCBI Taxonomy" id="1848973"/>
    <lineage>
        <taxon>Bacteria</taxon>
        <taxon>Pseudomonadati</taxon>
        <taxon>Pseudomonadota</taxon>
        <taxon>Alphaproteobacteria</taxon>
        <taxon>Sphingomonadales</taxon>
        <taxon>Sphingomonadaceae</taxon>
        <taxon>Sphingomonas</taxon>
    </lineage>
</organism>
<comment type="cofactor">
    <cofactor evidence="1 6">
        <name>FAD</name>
        <dbReference type="ChEBI" id="CHEBI:57692"/>
    </cofactor>
</comment>
<dbReference type="Pfam" id="PF02771">
    <property type="entry name" value="Acyl-CoA_dh_N"/>
    <property type="match status" value="1"/>
</dbReference>
<dbReference type="InterPro" id="IPR006091">
    <property type="entry name" value="Acyl-CoA_Oxase/DH_mid-dom"/>
</dbReference>
<dbReference type="EMBL" id="JAINVV010000008">
    <property type="protein sequence ID" value="MBY8823921.1"/>
    <property type="molecule type" value="Genomic_DNA"/>
</dbReference>
<dbReference type="Pfam" id="PF02770">
    <property type="entry name" value="Acyl-CoA_dh_M"/>
    <property type="match status" value="1"/>
</dbReference>
<feature type="domain" description="Acyl-CoA dehydrogenase/oxidase C-terminal" evidence="7">
    <location>
        <begin position="231"/>
        <end position="372"/>
    </location>
</feature>
<gene>
    <name evidence="10" type="ORF">K7G82_16570</name>
</gene>
<comment type="similarity">
    <text evidence="2 6">Belongs to the acyl-CoA dehydrogenase family.</text>
</comment>
<evidence type="ECO:0000256" key="4">
    <source>
        <dbReference type="ARBA" id="ARBA00022827"/>
    </source>
</evidence>
<keyword evidence="11" id="KW-1185">Reference proteome</keyword>
<dbReference type="InterPro" id="IPR037069">
    <property type="entry name" value="AcylCoA_DH/ox_N_sf"/>
</dbReference>
<dbReference type="PANTHER" id="PTHR43292:SF3">
    <property type="entry name" value="ACYL-COA DEHYDROGENASE FADE29"/>
    <property type="match status" value="1"/>
</dbReference>
<dbReference type="Gene3D" id="1.10.540.10">
    <property type="entry name" value="Acyl-CoA dehydrogenase/oxidase, N-terminal domain"/>
    <property type="match status" value="1"/>
</dbReference>
<dbReference type="Proteomes" id="UP000706039">
    <property type="component" value="Unassembled WGS sequence"/>
</dbReference>
<keyword evidence="5 6" id="KW-0560">Oxidoreductase</keyword>
<evidence type="ECO:0000259" key="7">
    <source>
        <dbReference type="Pfam" id="PF00441"/>
    </source>
</evidence>
<dbReference type="InterPro" id="IPR046373">
    <property type="entry name" value="Acyl-CoA_Oxase/DH_mid-dom_sf"/>
</dbReference>
<dbReference type="SUPFAM" id="SSF47203">
    <property type="entry name" value="Acyl-CoA dehydrogenase C-terminal domain-like"/>
    <property type="match status" value="1"/>
</dbReference>
<dbReference type="Gene3D" id="1.20.140.10">
    <property type="entry name" value="Butyryl-CoA Dehydrogenase, subunit A, domain 3"/>
    <property type="match status" value="1"/>
</dbReference>
<dbReference type="SUPFAM" id="SSF56645">
    <property type="entry name" value="Acyl-CoA dehydrogenase NM domain-like"/>
    <property type="match status" value="1"/>
</dbReference>
<name>A0ABS7PRW4_9SPHN</name>
<evidence type="ECO:0000259" key="8">
    <source>
        <dbReference type="Pfam" id="PF02770"/>
    </source>
</evidence>
<dbReference type="Gene3D" id="2.40.110.10">
    <property type="entry name" value="Butyryl-CoA Dehydrogenase, subunit A, domain 2"/>
    <property type="match status" value="1"/>
</dbReference>
<keyword evidence="4 6" id="KW-0274">FAD</keyword>
<dbReference type="InterPro" id="IPR009100">
    <property type="entry name" value="AcylCoA_DH/oxidase_NM_dom_sf"/>
</dbReference>
<proteinExistence type="inferred from homology"/>
<dbReference type="InterPro" id="IPR036250">
    <property type="entry name" value="AcylCo_DH-like_C"/>
</dbReference>
<reference evidence="10 11" key="1">
    <citation type="submission" date="2021-08" db="EMBL/GenBank/DDBJ databases">
        <authorList>
            <person name="Tuo L."/>
        </authorList>
    </citation>
    <scope>NUCLEOTIDE SEQUENCE [LARGE SCALE GENOMIC DNA]</scope>
    <source>
        <strain evidence="10 11">JCM 31229</strain>
    </source>
</reference>
<evidence type="ECO:0000256" key="3">
    <source>
        <dbReference type="ARBA" id="ARBA00022630"/>
    </source>
</evidence>
<protein>
    <submittedName>
        <fullName evidence="10">Acyl-CoA dehydrogenase family protein</fullName>
    </submittedName>
</protein>
<sequence length="378" mass="41289">MNFDWSAEDAAFRAELKGFLDAELPADFDAFTLDPHDQKAFSKAFGAKLADKGWLVPAWPRAYGGLDQSPWQQLILSEEMVAHGEPRTAQYMCVNWVGPALILAGSDEQKAYHLDRIRRGDVTWCQGFSEPDAGSDLASLRTRAVRDGDDYVINGEKIWTSYADVADFCFLLARTDSDAPRHQGISIFLVPTDAPGLTITEIPSIFSEGAFNQCVFENVRVPASWRLGPENAGWPIIRQLLVNERIGVARFRRAGQTLDRLAQMAVEQDLIDDPLVTDALAKAQAACDAARVLIYRVVDEKAKGSAPDLNAYVYRVATTRAERAVYDACMAVEGAGGLIKGSFGALQFGHALATGIATGTTEMQLNLIARDVVGTARN</sequence>
<dbReference type="RefSeq" id="WP_222991026.1">
    <property type="nucleotide sequence ID" value="NZ_JAINVV010000008.1"/>
</dbReference>
<dbReference type="Pfam" id="PF00441">
    <property type="entry name" value="Acyl-CoA_dh_1"/>
    <property type="match status" value="1"/>
</dbReference>
<dbReference type="PANTHER" id="PTHR43292">
    <property type="entry name" value="ACYL-COA DEHYDROGENASE"/>
    <property type="match status" value="1"/>
</dbReference>
<feature type="domain" description="Acyl-CoA oxidase/dehydrogenase middle" evidence="8">
    <location>
        <begin position="125"/>
        <end position="205"/>
    </location>
</feature>
<evidence type="ECO:0000256" key="2">
    <source>
        <dbReference type="ARBA" id="ARBA00009347"/>
    </source>
</evidence>
<comment type="caution">
    <text evidence="10">The sequence shown here is derived from an EMBL/GenBank/DDBJ whole genome shotgun (WGS) entry which is preliminary data.</text>
</comment>
<evidence type="ECO:0000313" key="10">
    <source>
        <dbReference type="EMBL" id="MBY8823921.1"/>
    </source>
</evidence>
<accession>A0ABS7PRW4</accession>
<dbReference type="InterPro" id="IPR013786">
    <property type="entry name" value="AcylCoA_DH/ox_N"/>
</dbReference>
<evidence type="ECO:0000256" key="6">
    <source>
        <dbReference type="RuleBase" id="RU362125"/>
    </source>
</evidence>
<evidence type="ECO:0000313" key="11">
    <source>
        <dbReference type="Proteomes" id="UP000706039"/>
    </source>
</evidence>
<feature type="domain" description="Acyl-CoA dehydrogenase/oxidase N-terminal" evidence="9">
    <location>
        <begin position="7"/>
        <end position="120"/>
    </location>
</feature>
<evidence type="ECO:0000256" key="5">
    <source>
        <dbReference type="ARBA" id="ARBA00023002"/>
    </source>
</evidence>